<keyword evidence="2" id="KW-1185">Reference proteome</keyword>
<evidence type="ECO:0000313" key="1">
    <source>
        <dbReference type="EMBL" id="KAJ8504028.1"/>
    </source>
</evidence>
<reference evidence="1 2" key="1">
    <citation type="submission" date="2022-12" db="EMBL/GenBank/DDBJ databases">
        <title>Chromosome-scale assembly of the Ensete ventricosum genome.</title>
        <authorList>
            <person name="Dussert Y."/>
            <person name="Stocks J."/>
            <person name="Wendawek A."/>
            <person name="Woldeyes F."/>
            <person name="Nichols R.A."/>
            <person name="Borrell J.S."/>
        </authorList>
    </citation>
    <scope>NUCLEOTIDE SEQUENCE [LARGE SCALE GENOMIC DNA]</scope>
    <source>
        <strain evidence="2">cv. Maze</strain>
        <tissue evidence="1">Seeds</tissue>
    </source>
</reference>
<gene>
    <name evidence="1" type="ORF">OPV22_004914</name>
</gene>
<dbReference type="EMBL" id="JAQQAF010000002">
    <property type="protein sequence ID" value="KAJ8504028.1"/>
    <property type="molecule type" value="Genomic_DNA"/>
</dbReference>
<proteinExistence type="predicted"/>
<name>A0AAV8RPY6_ENSVE</name>
<sequence>MPLTASAFFLCGGLPEELTTGRGNHYHICALHPEVTCGLSKMVMLKKGDGVSCAYTPEWHPSSEEKVILLQMAEQTPSSKIPSTSRTLLQMDVFLSSVSQTELVASEVRTSC</sequence>
<evidence type="ECO:0000313" key="2">
    <source>
        <dbReference type="Proteomes" id="UP001222027"/>
    </source>
</evidence>
<protein>
    <submittedName>
        <fullName evidence="1">Uncharacterized protein</fullName>
    </submittedName>
</protein>
<accession>A0AAV8RPY6</accession>
<dbReference type="AlphaFoldDB" id="A0AAV8RPY6"/>
<organism evidence="1 2">
    <name type="scientific">Ensete ventricosum</name>
    <name type="common">Abyssinian banana</name>
    <name type="synonym">Musa ensete</name>
    <dbReference type="NCBI Taxonomy" id="4639"/>
    <lineage>
        <taxon>Eukaryota</taxon>
        <taxon>Viridiplantae</taxon>
        <taxon>Streptophyta</taxon>
        <taxon>Embryophyta</taxon>
        <taxon>Tracheophyta</taxon>
        <taxon>Spermatophyta</taxon>
        <taxon>Magnoliopsida</taxon>
        <taxon>Liliopsida</taxon>
        <taxon>Zingiberales</taxon>
        <taxon>Musaceae</taxon>
        <taxon>Ensete</taxon>
    </lineage>
</organism>
<dbReference type="Proteomes" id="UP001222027">
    <property type="component" value="Unassembled WGS sequence"/>
</dbReference>
<comment type="caution">
    <text evidence="1">The sequence shown here is derived from an EMBL/GenBank/DDBJ whole genome shotgun (WGS) entry which is preliminary data.</text>
</comment>